<keyword evidence="6" id="KW-1185">Reference proteome</keyword>
<dbReference type="InterPro" id="IPR029062">
    <property type="entry name" value="Class_I_gatase-like"/>
</dbReference>
<dbReference type="SMART" id="SM00342">
    <property type="entry name" value="HTH_ARAC"/>
    <property type="match status" value="1"/>
</dbReference>
<reference evidence="5 6" key="1">
    <citation type="submission" date="2018-08" db="EMBL/GenBank/DDBJ databases">
        <title>Sequencing the genomes of 1000 actinobacteria strains.</title>
        <authorList>
            <person name="Klenk H.-P."/>
        </authorList>
    </citation>
    <scope>NUCLEOTIDE SEQUENCE [LARGE SCALE GENOMIC DNA]</scope>
    <source>
        <strain evidence="5 6">DSM 43927</strain>
    </source>
</reference>
<dbReference type="GO" id="GO:0003700">
    <property type="term" value="F:DNA-binding transcription factor activity"/>
    <property type="evidence" value="ECO:0007669"/>
    <property type="project" value="InterPro"/>
</dbReference>
<keyword evidence="2" id="KW-0238">DNA-binding</keyword>
<dbReference type="InterPro" id="IPR052158">
    <property type="entry name" value="INH-QAR"/>
</dbReference>
<dbReference type="InterPro" id="IPR002818">
    <property type="entry name" value="DJ-1/PfpI"/>
</dbReference>
<dbReference type="Gene3D" id="1.10.10.60">
    <property type="entry name" value="Homeodomain-like"/>
    <property type="match status" value="1"/>
</dbReference>
<dbReference type="InterPro" id="IPR018060">
    <property type="entry name" value="HTH_AraC"/>
</dbReference>
<dbReference type="Pfam" id="PF01965">
    <property type="entry name" value="DJ-1_PfpI"/>
    <property type="match status" value="1"/>
</dbReference>
<evidence type="ECO:0000256" key="2">
    <source>
        <dbReference type="ARBA" id="ARBA00023125"/>
    </source>
</evidence>
<dbReference type="GO" id="GO:0043565">
    <property type="term" value="F:sequence-specific DNA binding"/>
    <property type="evidence" value="ECO:0007669"/>
    <property type="project" value="InterPro"/>
</dbReference>
<dbReference type="Proteomes" id="UP000256661">
    <property type="component" value="Unassembled WGS sequence"/>
</dbReference>
<feature type="domain" description="HTH araC/xylS-type" evidence="4">
    <location>
        <begin position="211"/>
        <end position="308"/>
    </location>
</feature>
<evidence type="ECO:0000256" key="3">
    <source>
        <dbReference type="ARBA" id="ARBA00023163"/>
    </source>
</evidence>
<dbReference type="AlphaFoldDB" id="A0A3D9SUV1"/>
<evidence type="ECO:0000259" key="4">
    <source>
        <dbReference type="PROSITE" id="PS01124"/>
    </source>
</evidence>
<dbReference type="PANTHER" id="PTHR43130">
    <property type="entry name" value="ARAC-FAMILY TRANSCRIPTIONAL REGULATOR"/>
    <property type="match status" value="1"/>
</dbReference>
<dbReference type="Gene3D" id="3.40.50.880">
    <property type="match status" value="1"/>
</dbReference>
<dbReference type="Pfam" id="PF12833">
    <property type="entry name" value="HTH_18"/>
    <property type="match status" value="1"/>
</dbReference>
<dbReference type="OrthoDB" id="3992151at2"/>
<comment type="caution">
    <text evidence="5">The sequence shown here is derived from an EMBL/GenBank/DDBJ whole genome shotgun (WGS) entry which is preliminary data.</text>
</comment>
<accession>A0A3D9SUV1</accession>
<dbReference type="EMBL" id="QTTT01000001">
    <property type="protein sequence ID" value="REE95451.1"/>
    <property type="molecule type" value="Genomic_DNA"/>
</dbReference>
<keyword evidence="1" id="KW-0805">Transcription regulation</keyword>
<evidence type="ECO:0000313" key="6">
    <source>
        <dbReference type="Proteomes" id="UP000256661"/>
    </source>
</evidence>
<dbReference type="PANTHER" id="PTHR43130:SF3">
    <property type="entry name" value="HTH-TYPE TRANSCRIPTIONAL REGULATOR RV1931C"/>
    <property type="match status" value="1"/>
</dbReference>
<dbReference type="RefSeq" id="WP_116021248.1">
    <property type="nucleotide sequence ID" value="NZ_QTTT01000001.1"/>
</dbReference>
<dbReference type="SUPFAM" id="SSF52317">
    <property type="entry name" value="Class I glutamine amidotransferase-like"/>
    <property type="match status" value="1"/>
</dbReference>
<dbReference type="CDD" id="cd03137">
    <property type="entry name" value="GATase1_AraC_1"/>
    <property type="match status" value="1"/>
</dbReference>
<evidence type="ECO:0000256" key="1">
    <source>
        <dbReference type="ARBA" id="ARBA00023015"/>
    </source>
</evidence>
<dbReference type="PROSITE" id="PS01124">
    <property type="entry name" value="HTH_ARAC_FAMILY_2"/>
    <property type="match status" value="1"/>
</dbReference>
<dbReference type="InterPro" id="IPR018062">
    <property type="entry name" value="HTH_AraC-typ_CS"/>
</dbReference>
<gene>
    <name evidence="5" type="ORF">DFJ69_0840</name>
</gene>
<organism evidence="5 6">
    <name type="scientific">Thermomonospora umbrina</name>
    <dbReference type="NCBI Taxonomy" id="111806"/>
    <lineage>
        <taxon>Bacteria</taxon>
        <taxon>Bacillati</taxon>
        <taxon>Actinomycetota</taxon>
        <taxon>Actinomycetes</taxon>
        <taxon>Streptosporangiales</taxon>
        <taxon>Thermomonosporaceae</taxon>
        <taxon>Thermomonospora</taxon>
    </lineage>
</organism>
<sequence length="317" mass="33090">MDIVIVAYDGVRLMDVTAPLEVFSTASRLGGSYRLTLCSPGGGAVTTSAGTRLLTDAALADVRAAHTVVVPGSPDLPVRPVPGLVEGVTALADVSRRVASVCTGAFALAEAGLLDGRRATTHWRHAEALARRHPAVAVEPDAIYVRDGRLMTSAGVTAGIDLALAMVEQDEGPGLAREVARDLVVFLQRPGGQSQFSVASRTPRPRHDVLRAVLDGIAADPAADHSLPAMAGRAGVSVRHLTRLFRDGVDTTPAAHVEALRVEAAQALLESGETVTGAARRSGLGSDESLRRAFLRHLGVTPSAYRARFRSTVAGVP</sequence>
<dbReference type="InterPro" id="IPR009057">
    <property type="entry name" value="Homeodomain-like_sf"/>
</dbReference>
<keyword evidence="3" id="KW-0804">Transcription</keyword>
<protein>
    <submittedName>
        <fullName evidence="5">AraC family transcriptional regulator with amidase-like domain</fullName>
    </submittedName>
</protein>
<evidence type="ECO:0000313" key="5">
    <source>
        <dbReference type="EMBL" id="REE95451.1"/>
    </source>
</evidence>
<proteinExistence type="predicted"/>
<dbReference type="SUPFAM" id="SSF46689">
    <property type="entry name" value="Homeodomain-like"/>
    <property type="match status" value="2"/>
</dbReference>
<name>A0A3D9SUV1_9ACTN</name>
<dbReference type="PROSITE" id="PS00041">
    <property type="entry name" value="HTH_ARAC_FAMILY_1"/>
    <property type="match status" value="1"/>
</dbReference>